<feature type="domain" description="Peptidase A1" evidence="8">
    <location>
        <begin position="48"/>
        <end position="387"/>
    </location>
</feature>
<sequence length="391" mass="41159">MKSSKKTNPGLTQSTLGCPKSWALMIYVSQRPPQLPAKSGSTVGSGNYVVTVGLGTPKKDLTLIFDTGSDITWTQCKPCAKSCYQQKEPIFDPSQSSTYTNISCSSTSCSQLSSATGNKPGCTSSSTCVYGIQYGDSSFSVGFFGKEKLTLTSNDVFSNFLFGCGQNNQGLFGGSAGLIGLGRDPLSLVQQTAAKYGRVFSYCLPLTSSSTGSLTFGKSARPSSAIKFTPFSKVTEGTSFYGLDTVGISVAGRKLSIAASVFSNSGTIIDSGTVITRLPPTAYSSLKTAFRQAMKNYPLTTPLSLLDTCYDLTKYDTVTVPKIGFSFNGGVYVDLDASRTLFASKVSQVCLAFAANSDDDSVAIFGNVQQRGLEVVYDLAGGKIGFGPSCS</sequence>
<evidence type="ECO:0000313" key="9">
    <source>
        <dbReference type="EMBL" id="SPC81411.1"/>
    </source>
</evidence>
<dbReference type="InterPro" id="IPR032799">
    <property type="entry name" value="TAXi_C"/>
</dbReference>
<organism evidence="9">
    <name type="scientific">Fagus sylvatica</name>
    <name type="common">Beechnut</name>
    <dbReference type="NCBI Taxonomy" id="28930"/>
    <lineage>
        <taxon>Eukaryota</taxon>
        <taxon>Viridiplantae</taxon>
        <taxon>Streptophyta</taxon>
        <taxon>Embryophyta</taxon>
        <taxon>Tracheophyta</taxon>
        <taxon>Spermatophyta</taxon>
        <taxon>Magnoliopsida</taxon>
        <taxon>eudicotyledons</taxon>
        <taxon>Gunneridae</taxon>
        <taxon>Pentapetalae</taxon>
        <taxon>rosids</taxon>
        <taxon>fabids</taxon>
        <taxon>Fagales</taxon>
        <taxon>Fagaceae</taxon>
        <taxon>Fagus</taxon>
    </lineage>
</organism>
<protein>
    <recommendedName>
        <fullName evidence="8">Peptidase A1 domain-containing protein</fullName>
    </recommendedName>
</protein>
<evidence type="ECO:0000256" key="2">
    <source>
        <dbReference type="ARBA" id="ARBA00022670"/>
    </source>
</evidence>
<reference evidence="9" key="1">
    <citation type="submission" date="2018-02" db="EMBL/GenBank/DDBJ databases">
        <authorList>
            <person name="Cohen D.B."/>
            <person name="Kent A.D."/>
        </authorList>
    </citation>
    <scope>NUCLEOTIDE SEQUENCE</scope>
</reference>
<name>A0A2N9F3F8_FAGSY</name>
<dbReference type="Pfam" id="PF14543">
    <property type="entry name" value="TAXi_N"/>
    <property type="match status" value="1"/>
</dbReference>
<feature type="active site" evidence="7">
    <location>
        <position position="270"/>
    </location>
</feature>
<comment type="similarity">
    <text evidence="1">Belongs to the peptidase A1 family.</text>
</comment>
<keyword evidence="6" id="KW-1015">Disulfide bond</keyword>
<keyword evidence="5" id="KW-0378">Hydrolase</keyword>
<dbReference type="AlphaFoldDB" id="A0A2N9F3F8"/>
<dbReference type="PANTHER" id="PTHR13683">
    <property type="entry name" value="ASPARTYL PROTEASES"/>
    <property type="match status" value="1"/>
</dbReference>
<accession>A0A2N9F3F8</accession>
<dbReference type="CDD" id="cd05472">
    <property type="entry name" value="cnd41_like"/>
    <property type="match status" value="1"/>
</dbReference>
<dbReference type="PROSITE" id="PS51257">
    <property type="entry name" value="PROKAR_LIPOPROTEIN"/>
    <property type="match status" value="1"/>
</dbReference>
<evidence type="ECO:0000256" key="5">
    <source>
        <dbReference type="ARBA" id="ARBA00022801"/>
    </source>
</evidence>
<dbReference type="InterPro" id="IPR032861">
    <property type="entry name" value="TAXi_N"/>
</dbReference>
<dbReference type="Pfam" id="PF14541">
    <property type="entry name" value="TAXi_C"/>
    <property type="match status" value="1"/>
</dbReference>
<gene>
    <name evidence="9" type="ORF">FSB_LOCUS9293</name>
</gene>
<dbReference type="GO" id="GO:0004190">
    <property type="term" value="F:aspartic-type endopeptidase activity"/>
    <property type="evidence" value="ECO:0007669"/>
    <property type="project" value="UniProtKB-KW"/>
</dbReference>
<dbReference type="SUPFAM" id="SSF50630">
    <property type="entry name" value="Acid proteases"/>
    <property type="match status" value="1"/>
</dbReference>
<keyword evidence="3" id="KW-0732">Signal</keyword>
<dbReference type="InterPro" id="IPR033873">
    <property type="entry name" value="CND41-like"/>
</dbReference>
<evidence type="ECO:0000259" key="8">
    <source>
        <dbReference type="PROSITE" id="PS51767"/>
    </source>
</evidence>
<dbReference type="FunFam" id="2.40.70.10:FF:000013">
    <property type="entry name" value="Aspartyl protease AED1"/>
    <property type="match status" value="1"/>
</dbReference>
<dbReference type="InterPro" id="IPR021109">
    <property type="entry name" value="Peptidase_aspartic_dom_sf"/>
</dbReference>
<evidence type="ECO:0000256" key="7">
    <source>
        <dbReference type="PIRSR" id="PIRSR601461-1"/>
    </source>
</evidence>
<dbReference type="PANTHER" id="PTHR13683:SF750">
    <property type="entry name" value="ASPARTYL PROTEASE AED1"/>
    <property type="match status" value="1"/>
</dbReference>
<dbReference type="PROSITE" id="PS51767">
    <property type="entry name" value="PEPTIDASE_A1"/>
    <property type="match status" value="1"/>
</dbReference>
<evidence type="ECO:0000256" key="6">
    <source>
        <dbReference type="ARBA" id="ARBA00023157"/>
    </source>
</evidence>
<dbReference type="Gene3D" id="2.40.70.10">
    <property type="entry name" value="Acid Proteases"/>
    <property type="match status" value="2"/>
</dbReference>
<dbReference type="InterPro" id="IPR033121">
    <property type="entry name" value="PEPTIDASE_A1"/>
</dbReference>
<dbReference type="GO" id="GO:0006508">
    <property type="term" value="P:proteolysis"/>
    <property type="evidence" value="ECO:0007669"/>
    <property type="project" value="UniProtKB-KW"/>
</dbReference>
<dbReference type="FunFam" id="2.40.70.10:FF:000021">
    <property type="entry name" value="Aspartyl protease AED1"/>
    <property type="match status" value="1"/>
</dbReference>
<evidence type="ECO:0000256" key="4">
    <source>
        <dbReference type="ARBA" id="ARBA00022750"/>
    </source>
</evidence>
<evidence type="ECO:0000256" key="3">
    <source>
        <dbReference type="ARBA" id="ARBA00022729"/>
    </source>
</evidence>
<keyword evidence="4" id="KW-0064">Aspartyl protease</keyword>
<dbReference type="EMBL" id="OIVN01000513">
    <property type="protein sequence ID" value="SPC81411.1"/>
    <property type="molecule type" value="Genomic_DNA"/>
</dbReference>
<dbReference type="PRINTS" id="PR00792">
    <property type="entry name" value="PEPSIN"/>
</dbReference>
<feature type="active site" evidence="7">
    <location>
        <position position="66"/>
    </location>
</feature>
<proteinExistence type="inferred from homology"/>
<keyword evidence="2" id="KW-0645">Protease</keyword>
<evidence type="ECO:0000256" key="1">
    <source>
        <dbReference type="ARBA" id="ARBA00007447"/>
    </source>
</evidence>
<dbReference type="InterPro" id="IPR001461">
    <property type="entry name" value="Aspartic_peptidase_A1"/>
</dbReference>